<keyword evidence="3" id="KW-1185">Reference proteome</keyword>
<comment type="caution">
    <text evidence="2">The sequence shown here is derived from an EMBL/GenBank/DDBJ whole genome shotgun (WGS) entry which is preliminary data.</text>
</comment>
<sequence length="159" mass="17755">MTVQCPSPSSSRPSVSFTHLVAKLDSLASFYQQQLDWVDETRAQVKVVEMETDGDDDDEEPLSETEAPTPSPQPAANALTAAALRRVHWRRQMRSLESKLNGKIHKHHRPKSSRPLEGSSQYILSMFEQMMGARIQSCHRIQKLVAVTSRSDGKLGARG</sequence>
<dbReference type="EMBL" id="JARKIE010000103">
    <property type="protein sequence ID" value="KAJ7684048.1"/>
    <property type="molecule type" value="Genomic_DNA"/>
</dbReference>
<protein>
    <submittedName>
        <fullName evidence="2">Uncharacterized protein</fullName>
    </submittedName>
</protein>
<reference evidence="2" key="1">
    <citation type="submission" date="2023-03" db="EMBL/GenBank/DDBJ databases">
        <title>Massive genome expansion in bonnet fungi (Mycena s.s.) driven by repeated elements and novel gene families across ecological guilds.</title>
        <authorList>
            <consortium name="Lawrence Berkeley National Laboratory"/>
            <person name="Harder C.B."/>
            <person name="Miyauchi S."/>
            <person name="Viragh M."/>
            <person name="Kuo A."/>
            <person name="Thoen E."/>
            <person name="Andreopoulos B."/>
            <person name="Lu D."/>
            <person name="Skrede I."/>
            <person name="Drula E."/>
            <person name="Henrissat B."/>
            <person name="Morin E."/>
            <person name="Kohler A."/>
            <person name="Barry K."/>
            <person name="LaButti K."/>
            <person name="Morin E."/>
            <person name="Salamov A."/>
            <person name="Lipzen A."/>
            <person name="Mereny Z."/>
            <person name="Hegedus B."/>
            <person name="Baldrian P."/>
            <person name="Stursova M."/>
            <person name="Weitz H."/>
            <person name="Taylor A."/>
            <person name="Grigoriev I.V."/>
            <person name="Nagy L.G."/>
            <person name="Martin F."/>
            <person name="Kauserud H."/>
        </authorList>
    </citation>
    <scope>NUCLEOTIDE SEQUENCE</scope>
    <source>
        <strain evidence="2">CBHHK067</strain>
    </source>
</reference>
<feature type="compositionally biased region" description="Acidic residues" evidence="1">
    <location>
        <begin position="50"/>
        <end position="63"/>
    </location>
</feature>
<feature type="region of interest" description="Disordered" evidence="1">
    <location>
        <begin position="50"/>
        <end position="78"/>
    </location>
</feature>
<evidence type="ECO:0000313" key="2">
    <source>
        <dbReference type="EMBL" id="KAJ7684048.1"/>
    </source>
</evidence>
<dbReference type="AlphaFoldDB" id="A0AAD7GAT8"/>
<organism evidence="2 3">
    <name type="scientific">Mycena rosella</name>
    <name type="common">Pink bonnet</name>
    <name type="synonym">Agaricus rosellus</name>
    <dbReference type="NCBI Taxonomy" id="1033263"/>
    <lineage>
        <taxon>Eukaryota</taxon>
        <taxon>Fungi</taxon>
        <taxon>Dikarya</taxon>
        <taxon>Basidiomycota</taxon>
        <taxon>Agaricomycotina</taxon>
        <taxon>Agaricomycetes</taxon>
        <taxon>Agaricomycetidae</taxon>
        <taxon>Agaricales</taxon>
        <taxon>Marasmiineae</taxon>
        <taxon>Mycenaceae</taxon>
        <taxon>Mycena</taxon>
    </lineage>
</organism>
<gene>
    <name evidence="2" type="ORF">B0H17DRAFT_1073396</name>
</gene>
<accession>A0AAD7GAT8</accession>
<proteinExistence type="predicted"/>
<dbReference type="Proteomes" id="UP001221757">
    <property type="component" value="Unassembled WGS sequence"/>
</dbReference>
<name>A0AAD7GAT8_MYCRO</name>
<evidence type="ECO:0000313" key="3">
    <source>
        <dbReference type="Proteomes" id="UP001221757"/>
    </source>
</evidence>
<evidence type="ECO:0000256" key="1">
    <source>
        <dbReference type="SAM" id="MobiDB-lite"/>
    </source>
</evidence>